<keyword evidence="1" id="KW-1133">Transmembrane helix</keyword>
<accession>A0ABS9BCP8</accession>
<comment type="caution">
    <text evidence="2">The sequence shown here is derived from an EMBL/GenBank/DDBJ whole genome shotgun (WGS) entry which is preliminary data.</text>
</comment>
<dbReference type="Proteomes" id="UP001200145">
    <property type="component" value="Unassembled WGS sequence"/>
</dbReference>
<feature type="transmembrane region" description="Helical" evidence="1">
    <location>
        <begin position="46"/>
        <end position="65"/>
    </location>
</feature>
<keyword evidence="1" id="KW-0472">Membrane</keyword>
<gene>
    <name evidence="2" type="ORF">L0U88_02230</name>
</gene>
<keyword evidence="1" id="KW-0812">Transmembrane</keyword>
<feature type="transmembrane region" description="Helical" evidence="1">
    <location>
        <begin position="85"/>
        <end position="105"/>
    </location>
</feature>
<evidence type="ECO:0008006" key="4">
    <source>
        <dbReference type="Google" id="ProtNLM"/>
    </source>
</evidence>
<reference evidence="2 3" key="1">
    <citation type="submission" date="2022-01" db="EMBL/GenBank/DDBJ databases">
        <title>Flavihumibacter sp. nov., isolated from sediment of a river.</title>
        <authorList>
            <person name="Liu H."/>
        </authorList>
    </citation>
    <scope>NUCLEOTIDE SEQUENCE [LARGE SCALE GENOMIC DNA]</scope>
    <source>
        <strain evidence="2 3">RY-1</strain>
    </source>
</reference>
<keyword evidence="3" id="KW-1185">Reference proteome</keyword>
<proteinExistence type="predicted"/>
<organism evidence="2 3">
    <name type="scientific">Flavihumibacter fluminis</name>
    <dbReference type="NCBI Taxonomy" id="2909236"/>
    <lineage>
        <taxon>Bacteria</taxon>
        <taxon>Pseudomonadati</taxon>
        <taxon>Bacteroidota</taxon>
        <taxon>Chitinophagia</taxon>
        <taxon>Chitinophagales</taxon>
        <taxon>Chitinophagaceae</taxon>
        <taxon>Flavihumibacter</taxon>
    </lineage>
</organism>
<feature type="transmembrane region" description="Helical" evidence="1">
    <location>
        <begin position="6"/>
        <end position="25"/>
    </location>
</feature>
<evidence type="ECO:0000313" key="2">
    <source>
        <dbReference type="EMBL" id="MCF1713444.1"/>
    </source>
</evidence>
<evidence type="ECO:0000256" key="1">
    <source>
        <dbReference type="SAM" id="Phobius"/>
    </source>
</evidence>
<protein>
    <recommendedName>
        <fullName evidence="4">Cytochrome B</fullName>
    </recommendedName>
</protein>
<evidence type="ECO:0000313" key="3">
    <source>
        <dbReference type="Proteomes" id="UP001200145"/>
    </source>
</evidence>
<sequence length="155" mass="17323">MYTGLLHLHSFLRWIILILLLVAIYRHYTGMSKKAGYTAADRKVDLFLMISAHITLLVGLYQWFVGPWGLKLIQAKGFGEVMKSSAERFFAVEHMVGMLVVIALITVGRSKGKPATAGAVEHKKAFGLFVAALLLILLLVPWPFREELGRGWLAN</sequence>
<dbReference type="RefSeq" id="WP_234863975.1">
    <property type="nucleotide sequence ID" value="NZ_JAKEVY010000001.1"/>
</dbReference>
<dbReference type="EMBL" id="JAKEVY010000001">
    <property type="protein sequence ID" value="MCF1713444.1"/>
    <property type="molecule type" value="Genomic_DNA"/>
</dbReference>
<feature type="transmembrane region" description="Helical" evidence="1">
    <location>
        <begin position="125"/>
        <end position="144"/>
    </location>
</feature>
<name>A0ABS9BCP8_9BACT</name>